<evidence type="ECO:0000256" key="1">
    <source>
        <dbReference type="ARBA" id="ARBA00001946"/>
    </source>
</evidence>
<dbReference type="GO" id="GO:0006400">
    <property type="term" value="P:tRNA modification"/>
    <property type="evidence" value="ECO:0007669"/>
    <property type="project" value="TreeGrafter"/>
</dbReference>
<reference evidence="15" key="1">
    <citation type="journal article" date="2014" name="Int. J. Syst. Evol. Microbiol.">
        <title>Complete genome sequence of Corynebacterium casei LMG S-19264T (=DSM 44701T), isolated from a smear-ripened cheese.</title>
        <authorList>
            <consortium name="US DOE Joint Genome Institute (JGI-PGF)"/>
            <person name="Walter F."/>
            <person name="Albersmeier A."/>
            <person name="Kalinowski J."/>
            <person name="Ruckert C."/>
        </authorList>
    </citation>
    <scope>NUCLEOTIDE SEQUENCE</scope>
    <source>
        <strain evidence="15">CCM 8606</strain>
    </source>
</reference>
<dbReference type="EC" id="2.5.1.75" evidence="10"/>
<evidence type="ECO:0000256" key="9">
    <source>
        <dbReference type="ARBA" id="ARBA00049563"/>
    </source>
</evidence>
<sequence>MQYDTSDVADAHSNASTDPNVSTNIGANANSGLGSRSNSNAVAESNDAFKRSHRVVSIVGPTASGKTGLGIALAQALEKAGERAEIINADAYQMYRYMDIGTAKASVQEQQAVPHHLLDIIDPSETMSVAWFQQLARDCMSTLYSQQIRPILVGGSGLYARAAVDAISFPPTDPQVRARLEQHAQEVGAGVLFQELERKDPQAAQHMDARNMRRVVRALEVIEITGEAFSAHLPQYRYVVPCVQIGLDIPRALLDQLVDKRTRAMREAGLVDEVRRVRDRLGQTASRTLGYSEIISYLDGQISQDEAFDLIAQHTKRLARKQMGWFGRDSRIHWLNATSETLLEDALDIVRRADAGEFDAADTQAQAVVHHLGQIE</sequence>
<keyword evidence="6 10" id="KW-0547">Nucleotide-binding</keyword>
<evidence type="ECO:0000313" key="16">
    <source>
        <dbReference type="Proteomes" id="UP000619536"/>
    </source>
</evidence>
<evidence type="ECO:0000256" key="6">
    <source>
        <dbReference type="ARBA" id="ARBA00022741"/>
    </source>
</evidence>
<keyword evidence="8 10" id="KW-0460">Magnesium</keyword>
<comment type="caution">
    <text evidence="10">Lacks conserved residue(s) required for the propagation of feature annotation.</text>
</comment>
<dbReference type="PANTHER" id="PTHR11088:SF60">
    <property type="entry name" value="TRNA DIMETHYLALLYLTRANSFERASE"/>
    <property type="match status" value="1"/>
</dbReference>
<keyword evidence="16" id="KW-1185">Reference proteome</keyword>
<keyword evidence="5 10" id="KW-0819">tRNA processing</keyword>
<proteinExistence type="inferred from homology"/>
<dbReference type="Pfam" id="PF01715">
    <property type="entry name" value="IPPT"/>
    <property type="match status" value="1"/>
</dbReference>
<dbReference type="Gene3D" id="1.10.20.140">
    <property type="match status" value="1"/>
</dbReference>
<feature type="binding site" evidence="10">
    <location>
        <begin position="62"/>
        <end position="67"/>
    </location>
    <ligand>
        <name>substrate</name>
    </ligand>
</feature>
<dbReference type="InterPro" id="IPR039657">
    <property type="entry name" value="Dimethylallyltransferase"/>
</dbReference>
<dbReference type="GO" id="GO:0005524">
    <property type="term" value="F:ATP binding"/>
    <property type="evidence" value="ECO:0007669"/>
    <property type="project" value="UniProtKB-UniRule"/>
</dbReference>
<evidence type="ECO:0000256" key="10">
    <source>
        <dbReference type="HAMAP-Rule" id="MF_00185"/>
    </source>
</evidence>
<evidence type="ECO:0000256" key="4">
    <source>
        <dbReference type="ARBA" id="ARBA00022679"/>
    </source>
</evidence>
<dbReference type="AlphaFoldDB" id="A0A8J3AGX3"/>
<dbReference type="InterPro" id="IPR018022">
    <property type="entry name" value="IPT"/>
</dbReference>
<comment type="caution">
    <text evidence="15">The sequence shown here is derived from an EMBL/GenBank/DDBJ whole genome shotgun (WGS) entry which is preliminary data.</text>
</comment>
<comment type="function">
    <text evidence="2 10 12">Catalyzes the transfer of a dimethylallyl group onto the adenine at position 37 in tRNAs that read codons beginning with uridine, leading to the formation of N6-(dimethylallyl)adenosine (i(6)A).</text>
</comment>
<dbReference type="InterPro" id="IPR027417">
    <property type="entry name" value="P-loop_NTPase"/>
</dbReference>
<evidence type="ECO:0000256" key="3">
    <source>
        <dbReference type="ARBA" id="ARBA00005842"/>
    </source>
</evidence>
<dbReference type="Proteomes" id="UP000619536">
    <property type="component" value="Unassembled WGS sequence"/>
</dbReference>
<keyword evidence="4 10" id="KW-0808">Transferase</keyword>
<dbReference type="EMBL" id="BMDH01000001">
    <property type="protein sequence ID" value="GGI12660.1"/>
    <property type="molecule type" value="Genomic_DNA"/>
</dbReference>
<dbReference type="GO" id="GO:0052381">
    <property type="term" value="F:tRNA dimethylallyltransferase activity"/>
    <property type="evidence" value="ECO:0007669"/>
    <property type="project" value="UniProtKB-UniRule"/>
</dbReference>
<dbReference type="Gene3D" id="3.40.50.300">
    <property type="entry name" value="P-loop containing nucleotide triphosphate hydrolases"/>
    <property type="match status" value="1"/>
</dbReference>
<dbReference type="RefSeq" id="WP_188354395.1">
    <property type="nucleotide sequence ID" value="NZ_BMDH01000001.1"/>
</dbReference>
<evidence type="ECO:0000313" key="15">
    <source>
        <dbReference type="EMBL" id="GGI12660.1"/>
    </source>
</evidence>
<evidence type="ECO:0000256" key="14">
    <source>
        <dbReference type="SAM" id="MobiDB-lite"/>
    </source>
</evidence>
<evidence type="ECO:0000256" key="11">
    <source>
        <dbReference type="RuleBase" id="RU003783"/>
    </source>
</evidence>
<dbReference type="SUPFAM" id="SSF52540">
    <property type="entry name" value="P-loop containing nucleoside triphosphate hydrolases"/>
    <property type="match status" value="2"/>
</dbReference>
<feature type="binding site" evidence="10">
    <location>
        <begin position="60"/>
        <end position="67"/>
    </location>
    <ligand>
        <name>ATP</name>
        <dbReference type="ChEBI" id="CHEBI:30616"/>
    </ligand>
</feature>
<evidence type="ECO:0000256" key="13">
    <source>
        <dbReference type="RuleBase" id="RU003785"/>
    </source>
</evidence>
<protein>
    <recommendedName>
        <fullName evidence="10">tRNA dimethylallyltransferase</fullName>
        <ecNumber evidence="10">2.5.1.75</ecNumber>
    </recommendedName>
    <alternativeName>
        <fullName evidence="10">Dimethylallyl diphosphate:tRNA dimethylallyltransferase</fullName>
        <shortName evidence="10">DMAPP:tRNA dimethylallyltransferase</shortName>
        <shortName evidence="10">DMATase</shortName>
    </alternativeName>
    <alternativeName>
        <fullName evidence="10">Isopentenyl-diphosphate:tRNA isopentenyltransferase</fullName>
        <shortName evidence="10">IPP transferase</shortName>
        <shortName evidence="10">IPPT</shortName>
        <shortName evidence="10">IPTase</shortName>
    </alternativeName>
</protein>
<comment type="catalytic activity">
    <reaction evidence="9 10 11">
        <text>adenosine(37) in tRNA + dimethylallyl diphosphate = N(6)-dimethylallyladenosine(37) in tRNA + diphosphate</text>
        <dbReference type="Rhea" id="RHEA:26482"/>
        <dbReference type="Rhea" id="RHEA-COMP:10162"/>
        <dbReference type="Rhea" id="RHEA-COMP:10375"/>
        <dbReference type="ChEBI" id="CHEBI:33019"/>
        <dbReference type="ChEBI" id="CHEBI:57623"/>
        <dbReference type="ChEBI" id="CHEBI:74411"/>
        <dbReference type="ChEBI" id="CHEBI:74415"/>
        <dbReference type="EC" id="2.5.1.75"/>
    </reaction>
</comment>
<feature type="region of interest" description="Disordered" evidence="14">
    <location>
        <begin position="1"/>
        <end position="46"/>
    </location>
</feature>
<reference evidence="15" key="2">
    <citation type="submission" date="2020-09" db="EMBL/GenBank/DDBJ databases">
        <authorList>
            <person name="Sun Q."/>
            <person name="Sedlacek I."/>
        </authorList>
    </citation>
    <scope>NUCLEOTIDE SEQUENCE</scope>
    <source>
        <strain evidence="15">CCM 8606</strain>
    </source>
</reference>
<gene>
    <name evidence="10 15" type="primary">miaA</name>
    <name evidence="15" type="ORF">GCM10007377_02070</name>
</gene>
<dbReference type="NCBIfam" id="TIGR00174">
    <property type="entry name" value="miaA"/>
    <property type="match status" value="1"/>
</dbReference>
<comment type="cofactor">
    <cofactor evidence="1 10">
        <name>Mg(2+)</name>
        <dbReference type="ChEBI" id="CHEBI:18420"/>
    </cofactor>
</comment>
<dbReference type="HAMAP" id="MF_00185">
    <property type="entry name" value="IPP_trans"/>
    <property type="match status" value="1"/>
</dbReference>
<name>A0A8J3AGX3_9BIFI</name>
<evidence type="ECO:0000256" key="2">
    <source>
        <dbReference type="ARBA" id="ARBA00003213"/>
    </source>
</evidence>
<accession>A0A8J3AGX3</accession>
<evidence type="ECO:0000256" key="12">
    <source>
        <dbReference type="RuleBase" id="RU003784"/>
    </source>
</evidence>
<comment type="similarity">
    <text evidence="3 10 13">Belongs to the IPP transferase family.</text>
</comment>
<dbReference type="FunFam" id="1.10.20.140:FF:000001">
    <property type="entry name" value="tRNA dimethylallyltransferase"/>
    <property type="match status" value="1"/>
</dbReference>
<evidence type="ECO:0000256" key="5">
    <source>
        <dbReference type="ARBA" id="ARBA00022694"/>
    </source>
</evidence>
<evidence type="ECO:0000256" key="7">
    <source>
        <dbReference type="ARBA" id="ARBA00022840"/>
    </source>
</evidence>
<feature type="site" description="Interaction with substrate tRNA" evidence="10">
    <location>
        <position position="177"/>
    </location>
</feature>
<dbReference type="PANTHER" id="PTHR11088">
    <property type="entry name" value="TRNA DIMETHYLALLYLTRANSFERASE"/>
    <property type="match status" value="1"/>
</dbReference>
<comment type="subunit">
    <text evidence="10">Monomer.</text>
</comment>
<evidence type="ECO:0000256" key="8">
    <source>
        <dbReference type="ARBA" id="ARBA00022842"/>
    </source>
</evidence>
<keyword evidence="7 10" id="KW-0067">ATP-binding</keyword>
<organism evidence="15 16">
    <name type="scientific">Galliscardovia ingluviei</name>
    <dbReference type="NCBI Taxonomy" id="1769422"/>
    <lineage>
        <taxon>Bacteria</taxon>
        <taxon>Bacillati</taxon>
        <taxon>Actinomycetota</taxon>
        <taxon>Actinomycetes</taxon>
        <taxon>Bifidobacteriales</taxon>
        <taxon>Bifidobacteriaceae</taxon>
        <taxon>Galliscardovia</taxon>
    </lineage>
</organism>
<feature type="site" description="Interaction with substrate tRNA" evidence="10">
    <location>
        <position position="156"/>
    </location>
</feature>
<feature type="compositionally biased region" description="Polar residues" evidence="14">
    <location>
        <begin position="13"/>
        <end position="43"/>
    </location>
</feature>